<reference evidence="3" key="1">
    <citation type="journal article" date="2019" name="Int. J. Syst. Evol. Microbiol.">
        <title>The Global Catalogue of Microorganisms (GCM) 10K type strain sequencing project: providing services to taxonomists for standard genome sequencing and annotation.</title>
        <authorList>
            <consortium name="The Broad Institute Genomics Platform"/>
            <consortium name="The Broad Institute Genome Sequencing Center for Infectious Disease"/>
            <person name="Wu L."/>
            <person name="Ma J."/>
        </authorList>
    </citation>
    <scope>NUCLEOTIDE SEQUENCE [LARGE SCALE GENOMIC DNA]</scope>
    <source>
        <strain evidence="3">KCTC 52366</strain>
    </source>
</reference>
<feature type="transmembrane region" description="Helical" evidence="1">
    <location>
        <begin position="39"/>
        <end position="59"/>
    </location>
</feature>
<keyword evidence="1" id="KW-0472">Membrane</keyword>
<proteinExistence type="predicted"/>
<dbReference type="EMBL" id="JBHRTB010000010">
    <property type="protein sequence ID" value="MFC3145343.1"/>
    <property type="molecule type" value="Genomic_DNA"/>
</dbReference>
<keyword evidence="3" id="KW-1185">Reference proteome</keyword>
<keyword evidence="1" id="KW-0812">Transmembrane</keyword>
<accession>A0ABV7GYF0</accession>
<evidence type="ECO:0000313" key="3">
    <source>
        <dbReference type="Proteomes" id="UP001595632"/>
    </source>
</evidence>
<organism evidence="2 3">
    <name type="scientific">Psychromarinibacter halotolerans</name>
    <dbReference type="NCBI Taxonomy" id="1775175"/>
    <lineage>
        <taxon>Bacteria</taxon>
        <taxon>Pseudomonadati</taxon>
        <taxon>Pseudomonadota</taxon>
        <taxon>Alphaproteobacteria</taxon>
        <taxon>Rhodobacterales</taxon>
        <taxon>Paracoccaceae</taxon>
        <taxon>Psychromarinibacter</taxon>
    </lineage>
</organism>
<evidence type="ECO:0000313" key="2">
    <source>
        <dbReference type="EMBL" id="MFC3145343.1"/>
    </source>
</evidence>
<protein>
    <recommendedName>
        <fullName evidence="4">DUF3329 domain-containing protein</fullName>
    </recommendedName>
</protein>
<name>A0ABV7GYF0_9RHOB</name>
<comment type="caution">
    <text evidence="2">The sequence shown here is derived from an EMBL/GenBank/DDBJ whole genome shotgun (WGS) entry which is preliminary data.</text>
</comment>
<gene>
    <name evidence="2" type="ORF">ACFOGP_21665</name>
</gene>
<evidence type="ECO:0000256" key="1">
    <source>
        <dbReference type="SAM" id="Phobius"/>
    </source>
</evidence>
<keyword evidence="1" id="KW-1133">Transmembrane helix</keyword>
<dbReference type="Proteomes" id="UP001595632">
    <property type="component" value="Unassembled WGS sequence"/>
</dbReference>
<evidence type="ECO:0008006" key="4">
    <source>
        <dbReference type="Google" id="ProtNLM"/>
    </source>
</evidence>
<dbReference type="RefSeq" id="WP_275632304.1">
    <property type="nucleotide sequence ID" value="NZ_JARGYD010000003.1"/>
</dbReference>
<sequence length="71" mass="8172">MRQFFDLQHPFFLPVWRRLATVAACLGWSGLELALGNPGWAAIFAVLGLFCLWEFFIAWDDDAVRARAERD</sequence>